<evidence type="ECO:0000313" key="9">
    <source>
        <dbReference type="Proteomes" id="UP001595925"/>
    </source>
</evidence>
<accession>A0ABD5QJJ7</accession>
<proteinExistence type="predicted"/>
<dbReference type="CDD" id="cd03477">
    <property type="entry name" value="Rieske_YhfW_C"/>
    <property type="match status" value="1"/>
</dbReference>
<dbReference type="Gene3D" id="2.102.10.10">
    <property type="entry name" value="Rieske [2Fe-2S] iron-sulphur domain"/>
    <property type="match status" value="1"/>
</dbReference>
<dbReference type="EMBL" id="JBHSJG010000056">
    <property type="protein sequence ID" value="MFC4989900.1"/>
    <property type="molecule type" value="Genomic_DNA"/>
</dbReference>
<organism evidence="8 9">
    <name type="scientific">Saliphagus infecundisoli</name>
    <dbReference type="NCBI Taxonomy" id="1849069"/>
    <lineage>
        <taxon>Archaea</taxon>
        <taxon>Methanobacteriati</taxon>
        <taxon>Methanobacteriota</taxon>
        <taxon>Stenosarchaea group</taxon>
        <taxon>Halobacteria</taxon>
        <taxon>Halobacteriales</taxon>
        <taxon>Natrialbaceae</taxon>
        <taxon>Saliphagus</taxon>
    </lineage>
</organism>
<feature type="region of interest" description="Disordered" evidence="6">
    <location>
        <begin position="215"/>
        <end position="238"/>
    </location>
</feature>
<feature type="domain" description="Rieske" evidence="7">
    <location>
        <begin position="438"/>
        <end position="525"/>
    </location>
</feature>
<name>A0ABD5QJJ7_9EURY</name>
<dbReference type="GO" id="GO:0051537">
    <property type="term" value="F:2 iron, 2 sulfur cluster binding"/>
    <property type="evidence" value="ECO:0007669"/>
    <property type="project" value="UniProtKB-KW"/>
</dbReference>
<dbReference type="PRINTS" id="PR00162">
    <property type="entry name" value="RIESKE"/>
</dbReference>
<dbReference type="Pfam" id="PF00355">
    <property type="entry name" value="Rieske"/>
    <property type="match status" value="1"/>
</dbReference>
<sequence length="525" mass="56781">MARDPPARADLSGEPTSPWLATTRSPGYDPLESDVRVEVAVVGGGIAGLSTAHELRDRGHAVAVIERDELAAGITGKTTAKLTSHHGLKYDRLRREFGPDTARTYAAVNERAIDTVEERVTDWDGDFGFRRLPNYVYGDGRDAIEREVAAASEAGLDASFVTSVPPFDRAACGVRVDDQACFHPRRYLLELADRLAGRSGTELFEHTRVTGIEPGSPCRIETTVSPESRADGDGPGEPHTVLADRVVVATGAPILDRAGYFARLHPKRSYVLGIRLDGRYPEGMYYDAGEPYRSVRPHRDGEGDLLLVGGENHKTGQGGSTAERYRRLAAWAREHFPVESIDYRWSTQDYVPADGLPFIGRLGVGASEISVITGFGGWGMTTGVAAGELLAREIDGEEVRELKPFDPLRATPKASLPTVLTEGADSAGQFATDWARALLADDGEPIEPGEGRVVRRGSKPIAVSRSEDGDLRAVSAVCTHMDCLVDWNDGENSWDCPCHGSRFSPDGRVLEGPASDDLPPRKPDG</sequence>
<comment type="caution">
    <text evidence="8">The sequence shown here is derived from an EMBL/GenBank/DDBJ whole genome shotgun (WGS) entry which is preliminary data.</text>
</comment>
<keyword evidence="2" id="KW-0479">Metal-binding</keyword>
<feature type="region of interest" description="Disordered" evidence="6">
    <location>
        <begin position="502"/>
        <end position="525"/>
    </location>
</feature>
<evidence type="ECO:0000256" key="3">
    <source>
        <dbReference type="ARBA" id="ARBA00023004"/>
    </source>
</evidence>
<keyword evidence="3" id="KW-0408">Iron</keyword>
<evidence type="ECO:0000313" key="8">
    <source>
        <dbReference type="EMBL" id="MFC4989900.1"/>
    </source>
</evidence>
<keyword evidence="1" id="KW-0001">2Fe-2S</keyword>
<evidence type="ECO:0000256" key="6">
    <source>
        <dbReference type="SAM" id="MobiDB-lite"/>
    </source>
</evidence>
<dbReference type="SUPFAM" id="SSF50022">
    <property type="entry name" value="ISP domain"/>
    <property type="match status" value="1"/>
</dbReference>
<feature type="region of interest" description="Disordered" evidence="6">
    <location>
        <begin position="1"/>
        <end position="27"/>
    </location>
</feature>
<protein>
    <submittedName>
        <fullName evidence="8">FAD-dependent oxidoreductase</fullName>
    </submittedName>
</protein>
<evidence type="ECO:0000259" key="7">
    <source>
        <dbReference type="PROSITE" id="PS51296"/>
    </source>
</evidence>
<evidence type="ECO:0000256" key="1">
    <source>
        <dbReference type="ARBA" id="ARBA00022714"/>
    </source>
</evidence>
<dbReference type="SUPFAM" id="SSF51971">
    <property type="entry name" value="Nucleotide-binding domain"/>
    <property type="match status" value="1"/>
</dbReference>
<dbReference type="GO" id="GO:0046872">
    <property type="term" value="F:metal ion binding"/>
    <property type="evidence" value="ECO:0007669"/>
    <property type="project" value="UniProtKB-KW"/>
</dbReference>
<evidence type="ECO:0000256" key="4">
    <source>
        <dbReference type="ARBA" id="ARBA00023014"/>
    </source>
</evidence>
<dbReference type="InterPro" id="IPR005805">
    <property type="entry name" value="Rieske_Fe-S_prot_C"/>
</dbReference>
<dbReference type="Gene3D" id="3.30.9.10">
    <property type="entry name" value="D-Amino Acid Oxidase, subunit A, domain 2"/>
    <property type="match status" value="1"/>
</dbReference>
<dbReference type="InterPro" id="IPR006076">
    <property type="entry name" value="FAD-dep_OxRdtase"/>
</dbReference>
<dbReference type="PANTHER" id="PTHR13847">
    <property type="entry name" value="SARCOSINE DEHYDROGENASE-RELATED"/>
    <property type="match status" value="1"/>
</dbReference>
<keyword evidence="5" id="KW-1015">Disulfide bond</keyword>
<evidence type="ECO:0000256" key="2">
    <source>
        <dbReference type="ARBA" id="ARBA00022723"/>
    </source>
</evidence>
<keyword evidence="9" id="KW-1185">Reference proteome</keyword>
<dbReference type="PANTHER" id="PTHR13847:SF274">
    <property type="entry name" value="RIESKE 2FE-2S IRON-SULFUR PROTEIN YHFW-RELATED"/>
    <property type="match status" value="1"/>
</dbReference>
<dbReference type="Proteomes" id="UP001595925">
    <property type="component" value="Unassembled WGS sequence"/>
</dbReference>
<evidence type="ECO:0000256" key="5">
    <source>
        <dbReference type="ARBA" id="ARBA00023157"/>
    </source>
</evidence>
<dbReference type="PROSITE" id="PS51296">
    <property type="entry name" value="RIESKE"/>
    <property type="match status" value="1"/>
</dbReference>
<dbReference type="AlphaFoldDB" id="A0ABD5QJJ7"/>
<dbReference type="RefSeq" id="WP_224827616.1">
    <property type="nucleotide sequence ID" value="NZ_JAIVEF010000002.1"/>
</dbReference>
<reference evidence="8 9" key="1">
    <citation type="journal article" date="2019" name="Int. J. Syst. Evol. Microbiol.">
        <title>The Global Catalogue of Microorganisms (GCM) 10K type strain sequencing project: providing services to taxonomists for standard genome sequencing and annotation.</title>
        <authorList>
            <consortium name="The Broad Institute Genomics Platform"/>
            <consortium name="The Broad Institute Genome Sequencing Center for Infectious Disease"/>
            <person name="Wu L."/>
            <person name="Ma J."/>
        </authorList>
    </citation>
    <scope>NUCLEOTIDE SEQUENCE [LARGE SCALE GENOMIC DNA]</scope>
    <source>
        <strain evidence="8 9">CGMCC 1.15824</strain>
    </source>
</reference>
<dbReference type="InterPro" id="IPR038010">
    <property type="entry name" value="YhfW_C"/>
</dbReference>
<dbReference type="InterPro" id="IPR017941">
    <property type="entry name" value="Rieske_2Fe-2S"/>
</dbReference>
<gene>
    <name evidence="8" type="ORF">ACFPFO_19460</name>
</gene>
<dbReference type="InterPro" id="IPR036188">
    <property type="entry name" value="FAD/NAD-bd_sf"/>
</dbReference>
<dbReference type="Gene3D" id="3.50.50.60">
    <property type="entry name" value="FAD/NAD(P)-binding domain"/>
    <property type="match status" value="1"/>
</dbReference>
<dbReference type="InterPro" id="IPR036922">
    <property type="entry name" value="Rieske_2Fe-2S_sf"/>
</dbReference>
<keyword evidence="4" id="KW-0411">Iron-sulfur</keyword>
<dbReference type="Pfam" id="PF01266">
    <property type="entry name" value="DAO"/>
    <property type="match status" value="1"/>
</dbReference>